<sequence length="536" mass="58094">MHAAKADYIIVGAGSAGCVLANRLSEDPAVSVLLIEAGGQDRHPLMKLPFAFMKLQFVKRLSWNYWSEPEEALDGRRLWLPRGKVLGGTSSINGMVYSRGHPLDYDEWEELGATGWGWKDVLPYFRKSEANWRGESEFHGGSGPLTVTPVDVSGPVYDATTQTARNLGYAVTDDQHGAETGEGFAPPEVTVAKGRRASSATQYLRPALKRPNLTVITGGLVTRVVIENGRATGVELADGSGMHAVTAEREVILSAGAYNSPKLLLQSGVGPADELRALGIEPLVDLPEVGRNLQEHPLTGIGYELNQPVGFENNLRFDRLAWNLSKFYLGLPGHATQLPVTSFGFIRTQEGLARPDVKANVYPTRLDGRVWFPGIRKGAGHAMTVFAVLLRPESRGTVKLRSADPAEPPKVHINMFKDPPDLETMRRTVRQLRDFFAAEPLASLTGKELMPGANVQTDDEIDAFNRKTCILAHHASSTCAIGPVVDPQLRVHGVEGLRVADASVMPRVLGGNTNAPVMMIGEKAADLILGKAPPPF</sequence>
<feature type="binding site" evidence="5">
    <location>
        <begin position="93"/>
        <end position="96"/>
    </location>
    <ligand>
        <name>FAD</name>
        <dbReference type="ChEBI" id="CHEBI:57692"/>
    </ligand>
</feature>
<dbReference type="PROSITE" id="PS00623">
    <property type="entry name" value="GMC_OXRED_1"/>
    <property type="match status" value="1"/>
</dbReference>
<dbReference type="GO" id="GO:0016614">
    <property type="term" value="F:oxidoreductase activity, acting on CH-OH group of donors"/>
    <property type="evidence" value="ECO:0007669"/>
    <property type="project" value="InterPro"/>
</dbReference>
<dbReference type="Proteomes" id="UP001218362">
    <property type="component" value="Chromosome"/>
</dbReference>
<dbReference type="Gene3D" id="3.30.560.10">
    <property type="entry name" value="Glucose Oxidase, domain 3"/>
    <property type="match status" value="1"/>
</dbReference>
<evidence type="ECO:0000256" key="5">
    <source>
        <dbReference type="PIRSR" id="PIRSR000137-2"/>
    </source>
</evidence>
<feature type="binding site" evidence="5">
    <location>
        <position position="85"/>
    </location>
    <ligand>
        <name>FAD</name>
        <dbReference type="ChEBI" id="CHEBI:57692"/>
    </ligand>
</feature>
<dbReference type="PROSITE" id="PS51257">
    <property type="entry name" value="PROKAR_LIPOPROTEIN"/>
    <property type="match status" value="1"/>
</dbReference>
<organism evidence="9 10">
    <name type="scientific">Candidatus Andeanibacterium colombiense</name>
    <dbReference type="NCBI Taxonomy" id="3121345"/>
    <lineage>
        <taxon>Bacteria</taxon>
        <taxon>Pseudomonadati</taxon>
        <taxon>Pseudomonadota</taxon>
        <taxon>Alphaproteobacteria</taxon>
        <taxon>Sphingomonadales</taxon>
        <taxon>Sphingomonadaceae</taxon>
        <taxon>Candidatus Andeanibacterium</taxon>
    </lineage>
</organism>
<reference evidence="9" key="1">
    <citation type="submission" date="2023-03" db="EMBL/GenBank/DDBJ databases">
        <title>Andean soil-derived lignocellulolytic bacterial consortium as a source of novel taxa and putative plastic-active enzymes.</title>
        <authorList>
            <person name="Diaz-Garcia L."/>
            <person name="Chuvochina M."/>
            <person name="Feuerriegel G."/>
            <person name="Bunk B."/>
            <person name="Sproer C."/>
            <person name="Streit W.R."/>
            <person name="Rodriguez L.M."/>
            <person name="Overmann J."/>
            <person name="Jimenez D.J."/>
        </authorList>
    </citation>
    <scope>NUCLEOTIDE SEQUENCE</scope>
    <source>
        <strain evidence="9">MAG 26</strain>
    </source>
</reference>
<proteinExistence type="inferred from homology"/>
<dbReference type="InterPro" id="IPR012132">
    <property type="entry name" value="GMC_OxRdtase"/>
</dbReference>
<dbReference type="InterPro" id="IPR000172">
    <property type="entry name" value="GMC_OxRdtase_N"/>
</dbReference>
<name>A0AAJ5X9C4_9SPHN</name>
<keyword evidence="4 5" id="KW-0274">FAD</keyword>
<dbReference type="Pfam" id="PF05199">
    <property type="entry name" value="GMC_oxred_C"/>
    <property type="match status" value="1"/>
</dbReference>
<keyword evidence="3 6" id="KW-0285">Flavoprotein</keyword>
<dbReference type="PROSITE" id="PS00624">
    <property type="entry name" value="GMC_OXRED_2"/>
    <property type="match status" value="1"/>
</dbReference>
<dbReference type="Pfam" id="PF00732">
    <property type="entry name" value="GMC_oxred_N"/>
    <property type="match status" value="1"/>
</dbReference>
<dbReference type="PANTHER" id="PTHR11552:SF147">
    <property type="entry name" value="CHOLINE DEHYDROGENASE, MITOCHONDRIAL"/>
    <property type="match status" value="1"/>
</dbReference>
<dbReference type="Gene3D" id="3.50.50.60">
    <property type="entry name" value="FAD/NAD(P)-binding domain"/>
    <property type="match status" value="1"/>
</dbReference>
<evidence type="ECO:0000259" key="7">
    <source>
        <dbReference type="PROSITE" id="PS00623"/>
    </source>
</evidence>
<gene>
    <name evidence="9" type="ORF">P0Y56_15925</name>
</gene>
<evidence type="ECO:0000256" key="6">
    <source>
        <dbReference type="RuleBase" id="RU003968"/>
    </source>
</evidence>
<dbReference type="SUPFAM" id="SSF54373">
    <property type="entry name" value="FAD-linked reductases, C-terminal domain"/>
    <property type="match status" value="1"/>
</dbReference>
<evidence type="ECO:0000313" key="10">
    <source>
        <dbReference type="Proteomes" id="UP001218362"/>
    </source>
</evidence>
<dbReference type="InterPro" id="IPR007867">
    <property type="entry name" value="GMC_OxRtase_C"/>
</dbReference>
<dbReference type="InterPro" id="IPR036188">
    <property type="entry name" value="FAD/NAD-bd_sf"/>
</dbReference>
<dbReference type="PANTHER" id="PTHR11552">
    <property type="entry name" value="GLUCOSE-METHANOL-CHOLINE GMC OXIDOREDUCTASE"/>
    <property type="match status" value="1"/>
</dbReference>
<accession>A0AAJ5X9C4</accession>
<evidence type="ECO:0000256" key="3">
    <source>
        <dbReference type="ARBA" id="ARBA00022630"/>
    </source>
</evidence>
<dbReference type="GO" id="GO:0050660">
    <property type="term" value="F:flavin adenine dinucleotide binding"/>
    <property type="evidence" value="ECO:0007669"/>
    <property type="project" value="InterPro"/>
</dbReference>
<evidence type="ECO:0000256" key="1">
    <source>
        <dbReference type="ARBA" id="ARBA00001974"/>
    </source>
</evidence>
<dbReference type="SUPFAM" id="SSF51905">
    <property type="entry name" value="FAD/NAD(P)-binding domain"/>
    <property type="match status" value="1"/>
</dbReference>
<dbReference type="KEGG" id="acob:P0Y56_15925"/>
<dbReference type="AlphaFoldDB" id="A0AAJ5X9C4"/>
<feature type="binding site" evidence="5">
    <location>
        <position position="89"/>
    </location>
    <ligand>
        <name>FAD</name>
        <dbReference type="ChEBI" id="CHEBI:57692"/>
    </ligand>
</feature>
<dbReference type="PIRSF" id="PIRSF000137">
    <property type="entry name" value="Alcohol_oxidase"/>
    <property type="match status" value="1"/>
</dbReference>
<evidence type="ECO:0000313" key="9">
    <source>
        <dbReference type="EMBL" id="WEK46474.1"/>
    </source>
</evidence>
<dbReference type="EMBL" id="CP119316">
    <property type="protein sequence ID" value="WEK46474.1"/>
    <property type="molecule type" value="Genomic_DNA"/>
</dbReference>
<evidence type="ECO:0000256" key="4">
    <source>
        <dbReference type="ARBA" id="ARBA00022827"/>
    </source>
</evidence>
<comment type="cofactor">
    <cofactor evidence="1 5">
        <name>FAD</name>
        <dbReference type="ChEBI" id="CHEBI:57692"/>
    </cofactor>
</comment>
<evidence type="ECO:0000256" key="2">
    <source>
        <dbReference type="ARBA" id="ARBA00010790"/>
    </source>
</evidence>
<feature type="binding site" evidence="5">
    <location>
        <position position="221"/>
    </location>
    <ligand>
        <name>FAD</name>
        <dbReference type="ChEBI" id="CHEBI:57692"/>
    </ligand>
</feature>
<protein>
    <submittedName>
        <fullName evidence="9">GMC family oxidoreductase N-terminal domain-containing protein</fullName>
    </submittedName>
</protein>
<feature type="domain" description="Glucose-methanol-choline oxidoreductase N-terminal" evidence="8">
    <location>
        <begin position="256"/>
        <end position="270"/>
    </location>
</feature>
<evidence type="ECO:0000259" key="8">
    <source>
        <dbReference type="PROSITE" id="PS00624"/>
    </source>
</evidence>
<comment type="similarity">
    <text evidence="2 6">Belongs to the GMC oxidoreductase family.</text>
</comment>
<feature type="domain" description="Glucose-methanol-choline oxidoreductase N-terminal" evidence="7">
    <location>
        <begin position="83"/>
        <end position="106"/>
    </location>
</feature>